<dbReference type="PANTHER" id="PTHR37823">
    <property type="entry name" value="CYTOCHROME C-553-LIKE"/>
    <property type="match status" value="1"/>
</dbReference>
<keyword evidence="10 12" id="KW-0408">Iron</keyword>
<dbReference type="GO" id="GO:0009055">
    <property type="term" value="F:electron transfer activity"/>
    <property type="evidence" value="ECO:0007669"/>
    <property type="project" value="InterPro"/>
</dbReference>
<keyword evidence="5 12" id="KW-0349">Heme</keyword>
<feature type="transmembrane region" description="Helical" evidence="13">
    <location>
        <begin position="173"/>
        <end position="196"/>
    </location>
</feature>
<keyword evidence="11 13" id="KW-0472">Membrane</keyword>
<evidence type="ECO:0000313" key="15">
    <source>
        <dbReference type="EMBL" id="VEN73989.1"/>
    </source>
</evidence>
<dbReference type="Gene3D" id="1.10.760.10">
    <property type="entry name" value="Cytochrome c-like domain"/>
    <property type="match status" value="1"/>
</dbReference>
<feature type="transmembrane region" description="Helical" evidence="13">
    <location>
        <begin position="293"/>
        <end position="311"/>
    </location>
</feature>
<keyword evidence="3" id="KW-0813">Transport</keyword>
<dbReference type="GO" id="GO:0019646">
    <property type="term" value="P:aerobic electron transport chain"/>
    <property type="evidence" value="ECO:0007669"/>
    <property type="project" value="InterPro"/>
</dbReference>
<protein>
    <recommendedName>
        <fullName evidence="14">Cytochrome c domain-containing protein</fullName>
    </recommendedName>
</protein>
<keyword evidence="4" id="KW-1003">Cell membrane</keyword>
<dbReference type="GO" id="GO:0020037">
    <property type="term" value="F:heme binding"/>
    <property type="evidence" value="ECO:0007669"/>
    <property type="project" value="InterPro"/>
</dbReference>
<comment type="similarity">
    <text evidence="2">Belongs to the cytochrome ubiquinol oxidase subunit 1 family.</text>
</comment>
<feature type="transmembrane region" description="Helical" evidence="13">
    <location>
        <begin position="90"/>
        <end position="116"/>
    </location>
</feature>
<dbReference type="Pfam" id="PF13442">
    <property type="entry name" value="Cytochrome_CBB3"/>
    <property type="match status" value="1"/>
</dbReference>
<proteinExistence type="inferred from homology"/>
<dbReference type="GO" id="GO:0046872">
    <property type="term" value="F:metal ion binding"/>
    <property type="evidence" value="ECO:0007669"/>
    <property type="project" value="UniProtKB-KW"/>
</dbReference>
<dbReference type="GO" id="GO:0005886">
    <property type="term" value="C:plasma membrane"/>
    <property type="evidence" value="ECO:0007669"/>
    <property type="project" value="UniProtKB-SubCell"/>
</dbReference>
<dbReference type="InterPro" id="IPR036909">
    <property type="entry name" value="Cyt_c-like_dom_sf"/>
</dbReference>
<evidence type="ECO:0000256" key="7">
    <source>
        <dbReference type="ARBA" id="ARBA00022723"/>
    </source>
</evidence>
<evidence type="ECO:0000256" key="13">
    <source>
        <dbReference type="SAM" id="Phobius"/>
    </source>
</evidence>
<evidence type="ECO:0000256" key="10">
    <source>
        <dbReference type="ARBA" id="ARBA00023004"/>
    </source>
</evidence>
<feature type="domain" description="Cytochrome c" evidence="14">
    <location>
        <begin position="342"/>
        <end position="417"/>
    </location>
</feature>
<feature type="transmembrane region" description="Helical" evidence="13">
    <location>
        <begin position="264"/>
        <end position="286"/>
    </location>
</feature>
<dbReference type="PROSITE" id="PS51007">
    <property type="entry name" value="CYTC"/>
    <property type="match status" value="1"/>
</dbReference>
<evidence type="ECO:0000256" key="8">
    <source>
        <dbReference type="ARBA" id="ARBA00022982"/>
    </source>
</evidence>
<evidence type="ECO:0000256" key="1">
    <source>
        <dbReference type="ARBA" id="ARBA00004651"/>
    </source>
</evidence>
<accession>A0A484HFE5</accession>
<evidence type="ECO:0000256" key="2">
    <source>
        <dbReference type="ARBA" id="ARBA00009819"/>
    </source>
</evidence>
<keyword evidence="6 13" id="KW-0812">Transmembrane</keyword>
<evidence type="ECO:0000256" key="4">
    <source>
        <dbReference type="ARBA" id="ARBA00022475"/>
    </source>
</evidence>
<reference evidence="15" key="1">
    <citation type="submission" date="2019-01" db="EMBL/GenBank/DDBJ databases">
        <authorList>
            <consortium name="Genoscope - CEA"/>
            <person name="William W."/>
        </authorList>
    </citation>
    <scope>NUCLEOTIDE SEQUENCE</scope>
    <source>
        <strain evidence="15">CR-1</strain>
    </source>
</reference>
<evidence type="ECO:0000256" key="9">
    <source>
        <dbReference type="ARBA" id="ARBA00022989"/>
    </source>
</evidence>
<dbReference type="Pfam" id="PF01654">
    <property type="entry name" value="Cyt_bd_oxida_I"/>
    <property type="match status" value="1"/>
</dbReference>
<keyword evidence="8" id="KW-0249">Electron transport</keyword>
<evidence type="ECO:0000256" key="5">
    <source>
        <dbReference type="ARBA" id="ARBA00022617"/>
    </source>
</evidence>
<evidence type="ECO:0000259" key="14">
    <source>
        <dbReference type="PROSITE" id="PS51007"/>
    </source>
</evidence>
<feature type="transmembrane region" description="Helical" evidence="13">
    <location>
        <begin position="68"/>
        <end position="84"/>
    </location>
</feature>
<gene>
    <name evidence="15" type="ORF">EPICR_200039</name>
</gene>
<evidence type="ECO:0000256" key="12">
    <source>
        <dbReference type="PROSITE-ProRule" id="PRU00433"/>
    </source>
</evidence>
<keyword evidence="9 13" id="KW-1133">Transmembrane helix</keyword>
<organism evidence="15">
    <name type="scientific">uncultured Desulfobacteraceae bacterium</name>
    <dbReference type="NCBI Taxonomy" id="218296"/>
    <lineage>
        <taxon>Bacteria</taxon>
        <taxon>Pseudomonadati</taxon>
        <taxon>Thermodesulfobacteriota</taxon>
        <taxon>Desulfobacteria</taxon>
        <taxon>Desulfobacterales</taxon>
        <taxon>Desulfobacteraceae</taxon>
        <taxon>environmental samples</taxon>
    </lineage>
</organism>
<sequence length="417" mass="45698">MSDIHFPLTGNSVILAVVILIHVFFAFLAVGGVVMALLSEWMGKRKNDPDHARFYAGLSSFLSDMMKINGVLGVVILVLLIGLWKTFTGFLYSTLFWLFVAEGAFFLLLMVFSVSWRRTRDRISSGAHLLLGAGVAFCAVMTAFLINAAWAFMMAPGKWLETGSRWDAVQSPVLWESFTHMLLPCLINAALLIFLYNLWKSRAPGPDAAYFEKIGRFHARVAAALIFLQPLSGIGFLLKVRSVSQGLPVPNPFQQLWTGLGRPFLHVMITLAVISVLCAALYWILGHKKGKKALVVAAVAMFTAFFVGGYAREKARKPYLVWGSMYMSQQWKTAETPPAPKSGAPNGPSVYANSGCGACHSFLGQGGTMGPELADLAESFSKDDLKAFLSEPPEDMPPFFGSEEELDVLATYILTNS</sequence>
<dbReference type="InterPro" id="IPR051811">
    <property type="entry name" value="Cytochrome_c550/c551-like"/>
</dbReference>
<dbReference type="SUPFAM" id="SSF46626">
    <property type="entry name" value="Cytochrome c"/>
    <property type="match status" value="1"/>
</dbReference>
<feature type="transmembrane region" description="Helical" evidence="13">
    <location>
        <begin position="128"/>
        <end position="153"/>
    </location>
</feature>
<dbReference type="GO" id="GO:0070069">
    <property type="term" value="C:cytochrome complex"/>
    <property type="evidence" value="ECO:0007669"/>
    <property type="project" value="InterPro"/>
</dbReference>
<feature type="transmembrane region" description="Helical" evidence="13">
    <location>
        <begin position="217"/>
        <end position="238"/>
    </location>
</feature>
<name>A0A484HFE5_9BACT</name>
<dbReference type="InterPro" id="IPR002585">
    <property type="entry name" value="Cyt-d_ubiquinol_oxidase_su_1"/>
</dbReference>
<evidence type="ECO:0000256" key="3">
    <source>
        <dbReference type="ARBA" id="ARBA00022448"/>
    </source>
</evidence>
<evidence type="ECO:0000256" key="6">
    <source>
        <dbReference type="ARBA" id="ARBA00022692"/>
    </source>
</evidence>
<feature type="transmembrane region" description="Helical" evidence="13">
    <location>
        <begin position="12"/>
        <end position="38"/>
    </location>
</feature>
<keyword evidence="7 12" id="KW-0479">Metal-binding</keyword>
<evidence type="ECO:0000256" key="11">
    <source>
        <dbReference type="ARBA" id="ARBA00023136"/>
    </source>
</evidence>
<dbReference type="EMBL" id="CAACVI010000013">
    <property type="protein sequence ID" value="VEN73989.1"/>
    <property type="molecule type" value="Genomic_DNA"/>
</dbReference>
<dbReference type="AlphaFoldDB" id="A0A484HFE5"/>
<comment type="subcellular location">
    <subcellularLocation>
        <location evidence="1">Cell membrane</location>
        <topology evidence="1">Multi-pass membrane protein</topology>
    </subcellularLocation>
</comment>
<dbReference type="InterPro" id="IPR009056">
    <property type="entry name" value="Cyt_c-like_dom"/>
</dbReference>